<reference evidence="2 3" key="1">
    <citation type="submission" date="2023-05" db="EMBL/GenBank/DDBJ databases">
        <title>Actinoplanes sp. NEAU-A12 genome sequencing.</title>
        <authorList>
            <person name="Wang Z.-S."/>
        </authorList>
    </citation>
    <scope>NUCLEOTIDE SEQUENCE [LARGE SCALE GENOMIC DNA]</scope>
    <source>
        <strain evidence="2 3">NEAU-A12</strain>
    </source>
</reference>
<keyword evidence="1" id="KW-0472">Membrane</keyword>
<feature type="transmembrane region" description="Helical" evidence="1">
    <location>
        <begin position="6"/>
        <end position="26"/>
    </location>
</feature>
<dbReference type="RefSeq" id="WP_282767103.1">
    <property type="nucleotide sequence ID" value="NZ_JASCTH010000050.1"/>
</dbReference>
<name>A0ABT6X108_9ACTN</name>
<dbReference type="EMBL" id="JASCTH010000050">
    <property type="protein sequence ID" value="MDI6105637.1"/>
    <property type="molecule type" value="Genomic_DNA"/>
</dbReference>
<accession>A0ABT6X108</accession>
<comment type="caution">
    <text evidence="2">The sequence shown here is derived from an EMBL/GenBank/DDBJ whole genome shotgun (WGS) entry which is preliminary data.</text>
</comment>
<organism evidence="2 3">
    <name type="scientific">Actinoplanes sandaracinus</name>
    <dbReference type="NCBI Taxonomy" id="3045177"/>
    <lineage>
        <taxon>Bacteria</taxon>
        <taxon>Bacillati</taxon>
        <taxon>Actinomycetota</taxon>
        <taxon>Actinomycetes</taxon>
        <taxon>Micromonosporales</taxon>
        <taxon>Micromonosporaceae</taxon>
        <taxon>Actinoplanes</taxon>
    </lineage>
</organism>
<keyword evidence="3" id="KW-1185">Reference proteome</keyword>
<proteinExistence type="predicted"/>
<keyword evidence="1" id="KW-0812">Transmembrane</keyword>
<sequence>MRKWIVGGASVAVVALIGLVATLVLFRGSTRFDDRAYPGSSWGETPDEVFTDFAITLPECTDGRMRYWTGKSELYLKIAAPPTCIGEFIEVNRLKGSPPGIQGPVALVNSAKRADEFGWQSSADHSYTRYRREEKNVETQAMADDAADERSLFLNAWHQ</sequence>
<evidence type="ECO:0000313" key="2">
    <source>
        <dbReference type="EMBL" id="MDI6105637.1"/>
    </source>
</evidence>
<evidence type="ECO:0000313" key="3">
    <source>
        <dbReference type="Proteomes" id="UP001241758"/>
    </source>
</evidence>
<dbReference type="Proteomes" id="UP001241758">
    <property type="component" value="Unassembled WGS sequence"/>
</dbReference>
<gene>
    <name evidence="2" type="ORF">QLQ12_44360</name>
</gene>
<protein>
    <submittedName>
        <fullName evidence="2">Uncharacterized protein</fullName>
    </submittedName>
</protein>
<evidence type="ECO:0000256" key="1">
    <source>
        <dbReference type="SAM" id="Phobius"/>
    </source>
</evidence>
<keyword evidence="1" id="KW-1133">Transmembrane helix</keyword>